<comment type="caution">
    <text evidence="1">The sequence shown here is derived from an EMBL/GenBank/DDBJ whole genome shotgun (WGS) entry which is preliminary data.</text>
</comment>
<dbReference type="EMBL" id="LJDB01000080">
    <property type="protein sequence ID" value="ONI38731.1"/>
    <property type="molecule type" value="Genomic_DNA"/>
</dbReference>
<dbReference type="Proteomes" id="UP000188605">
    <property type="component" value="Unassembled WGS sequence"/>
</dbReference>
<evidence type="ECO:0000313" key="1">
    <source>
        <dbReference type="EMBL" id="ONI38731.1"/>
    </source>
</evidence>
<keyword evidence="2" id="KW-1185">Reference proteome</keyword>
<sequence>MILLFGLFFILLIIGTSIANSMFISSIIYMIYYGLPLEMIPQRMAAGVDSFTLLAVIFFVLAGALMNRGGITTRIFTLAEKCVGHYTGGLAHANVLASIIFAGMSGSAIADTGGLGAIELKAMKDGGYDEDFSLAITGASSLIGPVIPPSVPLVLFGVTASQSVGDLFNAGIIPGILLGIIMMVVNYFICRKRNYGVSPKASLKEVLKCFIWAFWAIFLVVIIRGGIAFGVFTPTEAAVIAVAYAIILGLIYKAVKIKELPSVIKETLGTSVSVLYILSAATLFSWILTYEQIPQTIAGYLIGLTDNALLLLLIIMLILLFVGLFMDITPAIVILTPILLPAVSAVGIDLIWFGVIMILCLLVGLITPPVGMVLFVLSGISDVPIAKISRAIAPYLVASIGVILLIIFYVYLMTLNPSLPKLY</sequence>
<organism evidence="1 2">
    <name type="scientific">Candidatus Epulonipiscium fishelsonii</name>
    <dbReference type="NCBI Taxonomy" id="77094"/>
    <lineage>
        <taxon>Bacteria</taxon>
        <taxon>Bacillati</taxon>
        <taxon>Bacillota</taxon>
        <taxon>Clostridia</taxon>
        <taxon>Lachnospirales</taxon>
        <taxon>Lachnospiraceae</taxon>
        <taxon>Candidatus Epulonipiscium</taxon>
    </lineage>
</organism>
<accession>A0ACC8X9E3</accession>
<evidence type="ECO:0000313" key="2">
    <source>
        <dbReference type="Proteomes" id="UP000188605"/>
    </source>
</evidence>
<gene>
    <name evidence="1" type="ORF">AN396_10135</name>
</gene>
<proteinExistence type="predicted"/>
<name>A0ACC8X9E3_9FIRM</name>
<protein>
    <submittedName>
        <fullName evidence="1">ABC transporter permease</fullName>
    </submittedName>
</protein>
<reference evidence="1" key="1">
    <citation type="submission" date="2016-08" db="EMBL/GenBank/DDBJ databases">
        <authorList>
            <person name="Ngugi D.K."/>
            <person name="Miyake S."/>
            <person name="Stingl U."/>
        </authorList>
    </citation>
    <scope>NUCLEOTIDE SEQUENCE</scope>
    <source>
        <strain evidence="1">SCG-B11WGA-EpuloA1</strain>
    </source>
</reference>